<comment type="caution">
    <text evidence="1">The sequence shown here is derived from an EMBL/GenBank/DDBJ whole genome shotgun (WGS) entry which is preliminary data.</text>
</comment>
<dbReference type="SUPFAM" id="SSF52540">
    <property type="entry name" value="P-loop containing nucleoside triphosphate hydrolases"/>
    <property type="match status" value="1"/>
</dbReference>
<dbReference type="InterPro" id="IPR027417">
    <property type="entry name" value="P-loop_NTPase"/>
</dbReference>
<sequence>MSLNLAAGINWQEAKGAVWRVHAQRLKPIIEFSAFPLDKLLGIERQKAALIKNTEQFIAGAASNHVLLWGSRGTGKSSLIRSLLYRYHTSGLKVIEIPRESLSWLPEISDELRLLPYRFIIFCDDLSFESGESGYKGLKSIMEGSLETPPDNIKVYATSNRRHLVPEYMSDNQQATVGERGELHLSDSVEERISLADRFGLSLSFYSGNLDDYLALVKSYFEGYKGDWQELQQEARQFAQARASYSGRTAQQFFNFKGKFNQ</sequence>
<dbReference type="CDD" id="cd00009">
    <property type="entry name" value="AAA"/>
    <property type="match status" value="1"/>
</dbReference>
<dbReference type="GO" id="GO:0005524">
    <property type="term" value="F:ATP binding"/>
    <property type="evidence" value="ECO:0007669"/>
    <property type="project" value="UniProtKB-KW"/>
</dbReference>
<evidence type="ECO:0000313" key="2">
    <source>
        <dbReference type="Proteomes" id="UP001156682"/>
    </source>
</evidence>
<dbReference type="EMBL" id="BSOR01000017">
    <property type="protein sequence ID" value="GLR63773.1"/>
    <property type="molecule type" value="Genomic_DNA"/>
</dbReference>
<dbReference type="PANTHER" id="PTHR42935">
    <property type="entry name" value="SLR0930 PROTEIN"/>
    <property type="match status" value="1"/>
</dbReference>
<keyword evidence="1" id="KW-0547">Nucleotide-binding</keyword>
<proteinExistence type="predicted"/>
<dbReference type="RefSeq" id="WP_036239587.1">
    <property type="nucleotide sequence ID" value="NZ_BSOR01000017.1"/>
</dbReference>
<dbReference type="PANTHER" id="PTHR42935:SF1">
    <property type="entry name" value="SLR0930 PROTEIN"/>
    <property type="match status" value="1"/>
</dbReference>
<dbReference type="Pfam" id="PF05673">
    <property type="entry name" value="DUF815"/>
    <property type="match status" value="1"/>
</dbReference>
<accession>A0ABQ5ZWS5</accession>
<keyword evidence="1" id="KW-0067">ATP-binding</keyword>
<dbReference type="InterPro" id="IPR008533">
    <property type="entry name" value="DUF815"/>
</dbReference>
<organism evidence="1 2">
    <name type="scientific">Marinospirillum insulare</name>
    <dbReference type="NCBI Taxonomy" id="217169"/>
    <lineage>
        <taxon>Bacteria</taxon>
        <taxon>Pseudomonadati</taxon>
        <taxon>Pseudomonadota</taxon>
        <taxon>Gammaproteobacteria</taxon>
        <taxon>Oceanospirillales</taxon>
        <taxon>Oceanospirillaceae</taxon>
        <taxon>Marinospirillum</taxon>
    </lineage>
</organism>
<reference evidence="2" key="1">
    <citation type="journal article" date="2019" name="Int. J. Syst. Evol. Microbiol.">
        <title>The Global Catalogue of Microorganisms (GCM) 10K type strain sequencing project: providing services to taxonomists for standard genome sequencing and annotation.</title>
        <authorList>
            <consortium name="The Broad Institute Genomics Platform"/>
            <consortium name="The Broad Institute Genome Sequencing Center for Infectious Disease"/>
            <person name="Wu L."/>
            <person name="Ma J."/>
        </authorList>
    </citation>
    <scope>NUCLEOTIDE SEQUENCE [LARGE SCALE GENOMIC DNA]</scope>
    <source>
        <strain evidence="2">NBRC 100033</strain>
    </source>
</reference>
<evidence type="ECO:0000313" key="1">
    <source>
        <dbReference type="EMBL" id="GLR63773.1"/>
    </source>
</evidence>
<keyword evidence="2" id="KW-1185">Reference proteome</keyword>
<protein>
    <submittedName>
        <fullName evidence="1">ATP-binding protein</fullName>
    </submittedName>
</protein>
<dbReference type="Gene3D" id="3.40.50.300">
    <property type="entry name" value="P-loop containing nucleotide triphosphate hydrolases"/>
    <property type="match status" value="1"/>
</dbReference>
<dbReference type="Proteomes" id="UP001156682">
    <property type="component" value="Unassembled WGS sequence"/>
</dbReference>
<gene>
    <name evidence="1" type="ORF">GCM10007878_12080</name>
</gene>
<name>A0ABQ5ZWS5_9GAMM</name>